<proteinExistence type="inferred from homology"/>
<keyword evidence="4 6" id="KW-0808">Transferase</keyword>
<dbReference type="GO" id="GO:0016279">
    <property type="term" value="F:protein-lysine N-methyltransferase activity"/>
    <property type="evidence" value="ECO:0007669"/>
    <property type="project" value="RHEA"/>
</dbReference>
<dbReference type="EMBL" id="LT838272">
    <property type="protein sequence ID" value="SMB92917.1"/>
    <property type="molecule type" value="Genomic_DNA"/>
</dbReference>
<gene>
    <name evidence="6" type="primary">prmA</name>
    <name evidence="7" type="ORF">SAMN00808754_0745</name>
</gene>
<dbReference type="CDD" id="cd02440">
    <property type="entry name" value="AdoMet_MTases"/>
    <property type="match status" value="1"/>
</dbReference>
<evidence type="ECO:0000256" key="4">
    <source>
        <dbReference type="ARBA" id="ARBA00022679"/>
    </source>
</evidence>
<evidence type="ECO:0000256" key="6">
    <source>
        <dbReference type="HAMAP-Rule" id="MF_00735"/>
    </source>
</evidence>
<dbReference type="GO" id="GO:0005840">
    <property type="term" value="C:ribosome"/>
    <property type="evidence" value="ECO:0007669"/>
    <property type="project" value="UniProtKB-KW"/>
</dbReference>
<feature type="binding site" evidence="6">
    <location>
        <position position="137"/>
    </location>
    <ligand>
        <name>S-adenosyl-L-methionine</name>
        <dbReference type="ChEBI" id="CHEBI:59789"/>
    </ligand>
</feature>
<dbReference type="AlphaFoldDB" id="A0A1W1VHR8"/>
<keyword evidence="7" id="KW-0689">Ribosomal protein</keyword>
<feature type="binding site" evidence="6">
    <location>
        <position position="180"/>
    </location>
    <ligand>
        <name>S-adenosyl-L-methionine</name>
        <dbReference type="ChEBI" id="CHEBI:59789"/>
    </ligand>
</feature>
<dbReference type="GO" id="GO:0005737">
    <property type="term" value="C:cytoplasm"/>
    <property type="evidence" value="ECO:0007669"/>
    <property type="project" value="UniProtKB-SubCell"/>
</dbReference>
<dbReference type="InterPro" id="IPR004498">
    <property type="entry name" value="Ribosomal_PrmA_MeTrfase"/>
</dbReference>
<keyword evidence="5 6" id="KW-0949">S-adenosyl-L-methionine</keyword>
<dbReference type="InterPro" id="IPR029063">
    <property type="entry name" value="SAM-dependent_MTases_sf"/>
</dbReference>
<keyword evidence="2 6" id="KW-0963">Cytoplasm</keyword>
<evidence type="ECO:0000256" key="3">
    <source>
        <dbReference type="ARBA" id="ARBA00022603"/>
    </source>
</evidence>
<comment type="subcellular location">
    <subcellularLocation>
        <location evidence="6">Cytoplasm</location>
    </subcellularLocation>
</comment>
<dbReference type="GO" id="GO:0032259">
    <property type="term" value="P:methylation"/>
    <property type="evidence" value="ECO:0007669"/>
    <property type="project" value="UniProtKB-KW"/>
</dbReference>
<dbReference type="EC" id="2.1.1.-" evidence="6"/>
<name>A0A1W1VHR8_9FIRM</name>
<dbReference type="PANTHER" id="PTHR43648">
    <property type="entry name" value="ELECTRON TRANSFER FLAVOPROTEIN BETA SUBUNIT LYSINE METHYLTRANSFERASE"/>
    <property type="match status" value="1"/>
</dbReference>
<dbReference type="Pfam" id="PF06325">
    <property type="entry name" value="PrmA"/>
    <property type="match status" value="1"/>
</dbReference>
<sequence>MKWQEITVATQRCAAEAVAHLFYEAGAQGLVVEEAKDQIILRGYLPEDPLLILRVERLREQVEKLKYFFPGFYVHFSTRWLQEEDWATSWKAYYKPTKVTERLVVKPSWEEYSARPGEIIIELDPGMAFGTGTHATTIMALKFLEEFLKPGFIVYDVGTGSGILAIAAALLGASEVIAIDKDLVALQVAQENIERNRVGNIVRVEEGDLLQGFTQKADLVVANIVASVLLRLIPQVAGILRPGGYVILGGILAPRRAELLGALDIHGFQLVKEDSQGEWVTLGARKG</sequence>
<accession>A0A1W1VHR8</accession>
<reference evidence="7 8" key="1">
    <citation type="submission" date="2017-04" db="EMBL/GenBank/DDBJ databases">
        <authorList>
            <person name="Afonso C.L."/>
            <person name="Miller P.J."/>
            <person name="Scott M.A."/>
            <person name="Spackman E."/>
            <person name="Goraichik I."/>
            <person name="Dimitrov K.M."/>
            <person name="Suarez D.L."/>
            <person name="Swayne D.E."/>
        </authorList>
    </citation>
    <scope>NUCLEOTIDE SEQUENCE [LARGE SCALE GENOMIC DNA]</scope>
    <source>
        <strain evidence="7 8">ToBE</strain>
    </source>
</reference>
<dbReference type="SUPFAM" id="SSF53335">
    <property type="entry name" value="S-adenosyl-L-methionine-dependent methyltransferases"/>
    <property type="match status" value="1"/>
</dbReference>
<dbReference type="NCBIfam" id="TIGR00406">
    <property type="entry name" value="prmA"/>
    <property type="match status" value="1"/>
</dbReference>
<comment type="function">
    <text evidence="6">Methylates ribosomal protein L11.</text>
</comment>
<feature type="binding site" evidence="6">
    <location>
        <position position="223"/>
    </location>
    <ligand>
        <name>S-adenosyl-L-methionine</name>
        <dbReference type="ChEBI" id="CHEBI:59789"/>
    </ligand>
</feature>
<evidence type="ECO:0000256" key="5">
    <source>
        <dbReference type="ARBA" id="ARBA00022691"/>
    </source>
</evidence>
<comment type="catalytic activity">
    <reaction evidence="6">
        <text>L-lysyl-[protein] + 3 S-adenosyl-L-methionine = N(6),N(6),N(6)-trimethyl-L-lysyl-[protein] + 3 S-adenosyl-L-homocysteine + 3 H(+)</text>
        <dbReference type="Rhea" id="RHEA:54192"/>
        <dbReference type="Rhea" id="RHEA-COMP:9752"/>
        <dbReference type="Rhea" id="RHEA-COMP:13826"/>
        <dbReference type="ChEBI" id="CHEBI:15378"/>
        <dbReference type="ChEBI" id="CHEBI:29969"/>
        <dbReference type="ChEBI" id="CHEBI:57856"/>
        <dbReference type="ChEBI" id="CHEBI:59789"/>
        <dbReference type="ChEBI" id="CHEBI:61961"/>
    </reaction>
</comment>
<dbReference type="HAMAP" id="MF_00735">
    <property type="entry name" value="Methyltr_PrmA"/>
    <property type="match status" value="1"/>
</dbReference>
<dbReference type="RefSeq" id="WP_084664168.1">
    <property type="nucleotide sequence ID" value="NZ_LT838272.1"/>
</dbReference>
<dbReference type="Proteomes" id="UP000192569">
    <property type="component" value="Chromosome I"/>
</dbReference>
<evidence type="ECO:0000313" key="7">
    <source>
        <dbReference type="EMBL" id="SMB92917.1"/>
    </source>
</evidence>
<comment type="similarity">
    <text evidence="1 6">Belongs to the methyltransferase superfamily. PrmA family.</text>
</comment>
<organism evidence="7 8">
    <name type="scientific">Thermanaeromonas toyohensis ToBE</name>
    <dbReference type="NCBI Taxonomy" id="698762"/>
    <lineage>
        <taxon>Bacteria</taxon>
        <taxon>Bacillati</taxon>
        <taxon>Bacillota</taxon>
        <taxon>Clostridia</taxon>
        <taxon>Neomoorellales</taxon>
        <taxon>Neomoorellaceae</taxon>
        <taxon>Thermanaeromonas</taxon>
    </lineage>
</organism>
<evidence type="ECO:0000313" key="8">
    <source>
        <dbReference type="Proteomes" id="UP000192569"/>
    </source>
</evidence>
<dbReference type="PANTHER" id="PTHR43648:SF1">
    <property type="entry name" value="ELECTRON TRANSFER FLAVOPROTEIN BETA SUBUNIT LYSINE METHYLTRANSFERASE"/>
    <property type="match status" value="1"/>
</dbReference>
<dbReference type="InterPro" id="IPR050078">
    <property type="entry name" value="Ribosomal_L11_MeTrfase_PrmA"/>
</dbReference>
<keyword evidence="7" id="KW-0687">Ribonucleoprotein</keyword>
<protein>
    <recommendedName>
        <fullName evidence="6">Ribosomal protein L11 methyltransferase</fullName>
        <shortName evidence="6">L11 Mtase</shortName>
        <ecNumber evidence="6">2.1.1.-</ecNumber>
    </recommendedName>
</protein>
<keyword evidence="8" id="KW-1185">Reference proteome</keyword>
<dbReference type="Gene3D" id="3.40.50.150">
    <property type="entry name" value="Vaccinia Virus protein VP39"/>
    <property type="match status" value="1"/>
</dbReference>
<dbReference type="STRING" id="698762.SAMN00808754_0745"/>
<evidence type="ECO:0000256" key="1">
    <source>
        <dbReference type="ARBA" id="ARBA00009741"/>
    </source>
</evidence>
<dbReference type="PIRSF" id="PIRSF000401">
    <property type="entry name" value="RPL11_MTase"/>
    <property type="match status" value="1"/>
</dbReference>
<evidence type="ECO:0000256" key="2">
    <source>
        <dbReference type="ARBA" id="ARBA00022490"/>
    </source>
</evidence>
<keyword evidence="3 6" id="KW-0489">Methyltransferase</keyword>
<dbReference type="OrthoDB" id="9785995at2"/>
<feature type="binding site" evidence="6">
    <location>
        <position position="158"/>
    </location>
    <ligand>
        <name>S-adenosyl-L-methionine</name>
        <dbReference type="ChEBI" id="CHEBI:59789"/>
    </ligand>
</feature>